<organism evidence="3 4">
    <name type="scientific">Gimesia fumaroli</name>
    <dbReference type="NCBI Taxonomy" id="2527976"/>
    <lineage>
        <taxon>Bacteria</taxon>
        <taxon>Pseudomonadati</taxon>
        <taxon>Planctomycetota</taxon>
        <taxon>Planctomycetia</taxon>
        <taxon>Planctomycetales</taxon>
        <taxon>Planctomycetaceae</taxon>
        <taxon>Gimesia</taxon>
    </lineage>
</organism>
<dbReference type="Pfam" id="PF07596">
    <property type="entry name" value="SBP_bac_10"/>
    <property type="match status" value="1"/>
</dbReference>
<feature type="transmembrane region" description="Helical" evidence="1">
    <location>
        <begin position="21"/>
        <end position="43"/>
    </location>
</feature>
<keyword evidence="1" id="KW-0472">Membrane</keyword>
<feature type="domain" description="DUF1559" evidence="2">
    <location>
        <begin position="44"/>
        <end position="326"/>
    </location>
</feature>
<evidence type="ECO:0000259" key="2">
    <source>
        <dbReference type="Pfam" id="PF07596"/>
    </source>
</evidence>
<dbReference type="InterPro" id="IPR012902">
    <property type="entry name" value="N_methyl_site"/>
</dbReference>
<reference evidence="3 4" key="1">
    <citation type="submission" date="2019-03" db="EMBL/GenBank/DDBJ databases">
        <title>Deep-cultivation of Planctomycetes and their phenomic and genomic characterization uncovers novel biology.</title>
        <authorList>
            <person name="Wiegand S."/>
            <person name="Jogler M."/>
            <person name="Boedeker C."/>
            <person name="Pinto D."/>
            <person name="Vollmers J."/>
            <person name="Rivas-Marin E."/>
            <person name="Kohn T."/>
            <person name="Peeters S.H."/>
            <person name="Heuer A."/>
            <person name="Rast P."/>
            <person name="Oberbeckmann S."/>
            <person name="Bunk B."/>
            <person name="Jeske O."/>
            <person name="Meyerdierks A."/>
            <person name="Storesund J.E."/>
            <person name="Kallscheuer N."/>
            <person name="Luecker S."/>
            <person name="Lage O.M."/>
            <person name="Pohl T."/>
            <person name="Merkel B.J."/>
            <person name="Hornburger P."/>
            <person name="Mueller R.-W."/>
            <person name="Bruemmer F."/>
            <person name="Labrenz M."/>
            <person name="Spormann A.M."/>
            <person name="Op den Camp H."/>
            <person name="Overmann J."/>
            <person name="Amann R."/>
            <person name="Jetten M.S.M."/>
            <person name="Mascher T."/>
            <person name="Medema M.H."/>
            <person name="Devos D.P."/>
            <person name="Kaster A.-K."/>
            <person name="Ovreas L."/>
            <person name="Rohde M."/>
            <person name="Galperin M.Y."/>
            <person name="Jogler C."/>
        </authorList>
    </citation>
    <scope>NUCLEOTIDE SEQUENCE [LARGE SCALE GENOMIC DNA]</scope>
    <source>
        <strain evidence="3 4">Enr17</strain>
    </source>
</reference>
<dbReference type="Pfam" id="PF07963">
    <property type="entry name" value="N_methyl"/>
    <property type="match status" value="1"/>
</dbReference>
<evidence type="ECO:0000313" key="3">
    <source>
        <dbReference type="EMBL" id="QDV48179.1"/>
    </source>
</evidence>
<name>A0A518I4Y6_9PLAN</name>
<dbReference type="RefSeq" id="WP_145305380.1">
    <property type="nucleotide sequence ID" value="NZ_CP037452.1"/>
</dbReference>
<dbReference type="Gene3D" id="3.30.700.10">
    <property type="entry name" value="Glycoprotein, Type 4 Pilin"/>
    <property type="match status" value="1"/>
</dbReference>
<evidence type="ECO:0000256" key="1">
    <source>
        <dbReference type="SAM" id="Phobius"/>
    </source>
</evidence>
<keyword evidence="1" id="KW-1133">Transmembrane helix</keyword>
<keyword evidence="4" id="KW-1185">Reference proteome</keyword>
<dbReference type="InterPro" id="IPR045584">
    <property type="entry name" value="Pilin-like"/>
</dbReference>
<dbReference type="Proteomes" id="UP000318313">
    <property type="component" value="Chromosome"/>
</dbReference>
<dbReference type="SUPFAM" id="SSF54523">
    <property type="entry name" value="Pili subunits"/>
    <property type="match status" value="1"/>
</dbReference>
<dbReference type="PANTHER" id="PTHR30093:SF2">
    <property type="entry name" value="TYPE II SECRETION SYSTEM PROTEIN H"/>
    <property type="match status" value="1"/>
</dbReference>
<evidence type="ECO:0000313" key="4">
    <source>
        <dbReference type="Proteomes" id="UP000318313"/>
    </source>
</evidence>
<proteinExistence type="predicted"/>
<sequence>MRGPDKYQFHQNQKISRSGFTLIELLVVIAIIAILIALLLPAVQQAREAARRTACKNKLKQIGLAFHNYQSTHRVLPPGHTSERCPNHTYECTKPYMAGIAPIYGAPRVTWPVHLFPFMELSPMYNKLEFNGLKTWIFNHGGYNTNNSDIVRMKIPAFLCPSEPSPDPKLSGPGTRAVNALSSYAAYSGRVLADEEQTKTALSGKNSSVRFRDITDGLSQTLLLGENTTGSPKGNRGFLWSSGPHNVSVYTELPPNSNKPDVLSPQQCAPNNPEINNPNINAPCVIGTQPYPYPDRTSAARSHHPGGVNVVLADGSCRFLSENMDLQTYRNLGQRNDGNVIDEY</sequence>
<accession>A0A518I4Y6</accession>
<protein>
    <submittedName>
        <fullName evidence="3">Type II secretion system protein G</fullName>
    </submittedName>
</protein>
<dbReference type="KEGG" id="gfm:Enr17x_01880"/>
<dbReference type="PANTHER" id="PTHR30093">
    <property type="entry name" value="GENERAL SECRETION PATHWAY PROTEIN G"/>
    <property type="match status" value="1"/>
</dbReference>
<dbReference type="InterPro" id="IPR027558">
    <property type="entry name" value="Pre_pil_HX9DG_C"/>
</dbReference>
<dbReference type="AlphaFoldDB" id="A0A518I4Y6"/>
<gene>
    <name evidence="3" type="primary">xcpT_4</name>
    <name evidence="3" type="ORF">Enr17x_01880</name>
</gene>
<dbReference type="InterPro" id="IPR011453">
    <property type="entry name" value="DUF1559"/>
</dbReference>
<dbReference type="OrthoDB" id="255848at2"/>
<dbReference type="PROSITE" id="PS00409">
    <property type="entry name" value="PROKAR_NTER_METHYL"/>
    <property type="match status" value="1"/>
</dbReference>
<dbReference type="EMBL" id="CP037452">
    <property type="protein sequence ID" value="QDV48179.1"/>
    <property type="molecule type" value="Genomic_DNA"/>
</dbReference>
<dbReference type="NCBIfam" id="TIGR04294">
    <property type="entry name" value="pre_pil_HX9DG"/>
    <property type="match status" value="1"/>
</dbReference>
<keyword evidence="1" id="KW-0812">Transmembrane</keyword>
<dbReference type="NCBIfam" id="TIGR02532">
    <property type="entry name" value="IV_pilin_GFxxxE"/>
    <property type="match status" value="1"/>
</dbReference>